<feature type="domain" description="NapC/NirT cytochrome c N-terminal" evidence="17">
    <location>
        <begin position="12"/>
        <end position="172"/>
    </location>
</feature>
<dbReference type="GO" id="GO:0020037">
    <property type="term" value="F:heme binding"/>
    <property type="evidence" value="ECO:0007669"/>
    <property type="project" value="UniProtKB-UniRule"/>
</dbReference>
<feature type="binding site" description="axial binding residue" evidence="15">
    <location>
        <position position="320"/>
    </location>
    <ligand>
        <name>heme</name>
        <dbReference type="ChEBI" id="CHEBI:30413"/>
        <label>5</label>
    </ligand>
    <ligandPart>
        <name>Fe</name>
        <dbReference type="ChEBI" id="CHEBI:18248"/>
    </ligandPart>
</feature>
<dbReference type="SUPFAM" id="SSF48695">
    <property type="entry name" value="Multiheme cytochromes"/>
    <property type="match status" value="1"/>
</dbReference>
<keyword evidence="8 13" id="KW-0479">Metal-binding</keyword>
<dbReference type="GO" id="GO:0009061">
    <property type="term" value="P:anaerobic respiration"/>
    <property type="evidence" value="ECO:0007669"/>
    <property type="project" value="TreeGrafter"/>
</dbReference>
<evidence type="ECO:0000256" key="2">
    <source>
        <dbReference type="ARBA" id="ARBA00006417"/>
    </source>
</evidence>
<proteinExistence type="inferred from homology"/>
<accession>A0A0A3AJE5</accession>
<keyword evidence="3 13" id="KW-0813">Transport</keyword>
<comment type="PTM">
    <text evidence="14">Binds 5 heme groups per subunit.</text>
</comment>
<dbReference type="GO" id="GO:0009276">
    <property type="term" value="C:Gram-negative-bacterium-type cell wall"/>
    <property type="evidence" value="ECO:0007669"/>
    <property type="project" value="UniProtKB-UniRule"/>
</dbReference>
<feature type="binding site" description="covalent" evidence="14">
    <location>
        <position position="70"/>
    </location>
    <ligand>
        <name>heme</name>
        <dbReference type="ChEBI" id="CHEBI:30413"/>
        <label>2</label>
    </ligand>
</feature>
<gene>
    <name evidence="18" type="ORF">OA57_11465</name>
</gene>
<keyword evidence="12 13" id="KW-0472">Membrane</keyword>
<keyword evidence="11 13" id="KW-0408">Iron</keyword>
<feature type="binding site" description="covalent" evidence="14">
    <location>
        <position position="162"/>
    </location>
    <ligand>
        <name>heme</name>
        <dbReference type="ChEBI" id="CHEBI:30413"/>
        <label>4</label>
    </ligand>
</feature>
<dbReference type="GO" id="GO:0005886">
    <property type="term" value="C:plasma membrane"/>
    <property type="evidence" value="ECO:0007669"/>
    <property type="project" value="UniProtKB-SubCell"/>
</dbReference>
<evidence type="ECO:0000256" key="6">
    <source>
        <dbReference type="ARBA" id="ARBA00022617"/>
    </source>
</evidence>
<evidence type="ECO:0000256" key="12">
    <source>
        <dbReference type="ARBA" id="ARBA00023136"/>
    </source>
</evidence>
<evidence type="ECO:0000256" key="10">
    <source>
        <dbReference type="ARBA" id="ARBA00022989"/>
    </source>
</evidence>
<dbReference type="Gene3D" id="1.10.3820.10">
    <property type="entry name" value="Di-heme elbow motif domain"/>
    <property type="match status" value="1"/>
</dbReference>
<name>A0A0A3AJE5_9PAST</name>
<feature type="binding site" description="axial binding residue" evidence="15">
    <location>
        <position position="131"/>
    </location>
    <ligand>
        <name>heme</name>
        <dbReference type="ChEBI" id="CHEBI:30413"/>
        <label>3</label>
    </ligand>
    <ligandPart>
        <name>Fe</name>
        <dbReference type="ChEBI" id="CHEBI:18248"/>
    </ligandPart>
</feature>
<comment type="similarity">
    <text evidence="2 13">Belongs to the TorC/TorY family.</text>
</comment>
<reference evidence="18 19" key="1">
    <citation type="submission" date="2014-11" db="EMBL/GenBank/DDBJ databases">
        <title>Draft genome sequence of Chelonobacter oris 1662T, associated with respiratory disease in Hermann's Tortoises.</title>
        <authorList>
            <person name="Kudirkiene E."/>
            <person name="Hansen M.J."/>
            <person name="Bojesen A.M."/>
        </authorList>
    </citation>
    <scope>NUCLEOTIDE SEQUENCE [LARGE SCALE GENOMIC DNA]</scope>
    <source>
        <strain evidence="18 19">1662</strain>
    </source>
</reference>
<feature type="binding site" description="axial binding residue" evidence="15">
    <location>
        <position position="42"/>
    </location>
    <ligand>
        <name>heme</name>
        <dbReference type="ChEBI" id="CHEBI:30413"/>
        <label>1</label>
    </ligand>
    <ligandPart>
        <name>Fe</name>
        <dbReference type="ChEBI" id="CHEBI:18248"/>
    </ligandPart>
</feature>
<dbReference type="PANTHER" id="PTHR30333">
    <property type="entry name" value="CYTOCHROME C-TYPE PROTEIN"/>
    <property type="match status" value="1"/>
</dbReference>
<evidence type="ECO:0000256" key="7">
    <source>
        <dbReference type="ARBA" id="ARBA00022692"/>
    </source>
</evidence>
<protein>
    <recommendedName>
        <fullName evidence="13">Cytochrome c-type protein</fullName>
    </recommendedName>
</protein>
<feature type="binding site" description="covalent" evidence="14">
    <location>
        <position position="316"/>
    </location>
    <ligand>
        <name>heme</name>
        <dbReference type="ChEBI" id="CHEBI:30413"/>
        <label>5</label>
    </ligand>
</feature>
<comment type="subcellular location">
    <subcellularLocation>
        <location evidence="1">Cell inner membrane</location>
        <topology evidence="1">Single-pass type II membrane protein</topology>
    </subcellularLocation>
</comment>
<evidence type="ECO:0000256" key="1">
    <source>
        <dbReference type="ARBA" id="ARBA00004249"/>
    </source>
</evidence>
<evidence type="ECO:0000256" key="4">
    <source>
        <dbReference type="ARBA" id="ARBA00022475"/>
    </source>
</evidence>
<feature type="binding site" description="covalent" evidence="14">
    <location>
        <position position="67"/>
    </location>
    <ligand>
        <name>heme</name>
        <dbReference type="ChEBI" id="CHEBI:30413"/>
        <label>2</label>
    </ligand>
</feature>
<dbReference type="OrthoDB" id="9782159at2"/>
<feature type="binding site" description="covalent" evidence="14">
    <location>
        <position position="130"/>
    </location>
    <ligand>
        <name>heme</name>
        <dbReference type="ChEBI" id="CHEBI:30413"/>
        <label>3</label>
    </ligand>
</feature>
<dbReference type="SUPFAM" id="SSF46626">
    <property type="entry name" value="Cytochrome c"/>
    <property type="match status" value="1"/>
</dbReference>
<feature type="transmembrane region" description="Helical" evidence="16">
    <location>
        <begin position="7"/>
        <end position="25"/>
    </location>
</feature>
<feature type="binding site" description="axial binding residue" evidence="15">
    <location>
        <position position="71"/>
    </location>
    <ligand>
        <name>heme</name>
        <dbReference type="ChEBI" id="CHEBI:30413"/>
        <label>2</label>
    </ligand>
    <ligandPart>
        <name>Fe</name>
        <dbReference type="ChEBI" id="CHEBI:18248"/>
    </ligandPart>
</feature>
<evidence type="ECO:0000313" key="18">
    <source>
        <dbReference type="EMBL" id="KGQ69451.1"/>
    </source>
</evidence>
<feature type="binding site" description="covalent" evidence="14">
    <location>
        <position position="159"/>
    </location>
    <ligand>
        <name>heme</name>
        <dbReference type="ChEBI" id="CHEBI:30413"/>
        <label>4</label>
    </ligand>
</feature>
<keyword evidence="4 13" id="KW-1003">Cell membrane</keyword>
<sequence>MLIKKKGFIGGIILIAVGAIGFWLTQTVFHKTSSTEFCISCHSMTTAKEEWEGSVHFANKLGIRAECSDCHLPPENWHYIKAKFIALKDVWGELTGKIPDAEAFEQHRLQMAQTVWEQMKALDSSSCRTCHKTDAWILSEQSEQAQTMHKLAIETNQTCIDCHKGIVHFMPDVATDSSAASGELSKHAGQFANDDKTLYLMGMSSATAGNGQVRLMPFARLVDWQADNNDIKGTVNGWQQAGAESLIYQQMGKRIIVAVVDDDAKSQITVLKTVHDDITDSDWHEVNIALSVDKAALTSDINALNQYGKSLDQTHCSTCHAPIAADHYTANQWVGVINSMKDRTSMNDEEVRTITLYLQHFAKDMGSSH</sequence>
<evidence type="ECO:0000256" key="8">
    <source>
        <dbReference type="ARBA" id="ARBA00022723"/>
    </source>
</evidence>
<dbReference type="InterPro" id="IPR005126">
    <property type="entry name" value="NapC/NirT_cyt_c_N"/>
</dbReference>
<feature type="binding site" description="axial binding residue" evidence="15">
    <location>
        <position position="163"/>
    </location>
    <ligand>
        <name>heme</name>
        <dbReference type="ChEBI" id="CHEBI:30413"/>
        <label>4</label>
    </ligand>
    <ligandPart>
        <name>Fe</name>
        <dbReference type="ChEBI" id="CHEBI:18248"/>
    </ligandPart>
</feature>
<feature type="binding site" description="covalent" evidence="14">
    <location>
        <position position="41"/>
    </location>
    <ligand>
        <name>heme</name>
        <dbReference type="ChEBI" id="CHEBI:30413"/>
        <label>1</label>
    </ligand>
</feature>
<dbReference type="AlphaFoldDB" id="A0A0A3AJE5"/>
<evidence type="ECO:0000313" key="19">
    <source>
        <dbReference type="Proteomes" id="UP000030380"/>
    </source>
</evidence>
<keyword evidence="6 13" id="KW-0349">Heme</keyword>
<dbReference type="GO" id="GO:0009055">
    <property type="term" value="F:electron transfer activity"/>
    <property type="evidence" value="ECO:0007669"/>
    <property type="project" value="UniProtKB-UniRule"/>
</dbReference>
<keyword evidence="9 13" id="KW-0249">Electron transport</keyword>
<evidence type="ECO:0000256" key="11">
    <source>
        <dbReference type="ARBA" id="ARBA00023004"/>
    </source>
</evidence>
<evidence type="ECO:0000256" key="14">
    <source>
        <dbReference type="PIRSR" id="PIRSR000014-1"/>
    </source>
</evidence>
<dbReference type="InterPro" id="IPR036280">
    <property type="entry name" value="Multihaem_cyt_sf"/>
</dbReference>
<dbReference type="RefSeq" id="WP_034618006.1">
    <property type="nucleotide sequence ID" value="NZ_JSUM01000020.1"/>
</dbReference>
<dbReference type="PANTHER" id="PTHR30333:SF3">
    <property type="entry name" value="CYTOCHROME C-TYPE PROTEIN TORY"/>
    <property type="match status" value="1"/>
</dbReference>
<dbReference type="InterPro" id="IPR036909">
    <property type="entry name" value="Cyt_c-like_dom_sf"/>
</dbReference>
<dbReference type="InterPro" id="IPR009154">
    <property type="entry name" value="Membr-bd_4haem_cyt_TorC"/>
</dbReference>
<keyword evidence="7 16" id="KW-0812">Transmembrane</keyword>
<dbReference type="STRING" id="505317.OA57_11465"/>
<dbReference type="InterPro" id="IPR051174">
    <property type="entry name" value="Cytochrome_c-type_ET"/>
</dbReference>
<dbReference type="Pfam" id="PF03264">
    <property type="entry name" value="Cytochrom_NNT"/>
    <property type="match status" value="1"/>
</dbReference>
<evidence type="ECO:0000256" key="3">
    <source>
        <dbReference type="ARBA" id="ARBA00022448"/>
    </source>
</evidence>
<dbReference type="PIRSF" id="PIRSF000014">
    <property type="entry name" value="4_hem_cytch_TorC"/>
    <property type="match status" value="1"/>
</dbReference>
<evidence type="ECO:0000256" key="9">
    <source>
        <dbReference type="ARBA" id="ARBA00022982"/>
    </source>
</evidence>
<keyword evidence="10 16" id="KW-1133">Transmembrane helix</keyword>
<evidence type="ECO:0000256" key="5">
    <source>
        <dbReference type="ARBA" id="ARBA00022519"/>
    </source>
</evidence>
<organism evidence="18 19">
    <name type="scientific">Chelonobacter oris</name>
    <dbReference type="NCBI Taxonomy" id="505317"/>
    <lineage>
        <taxon>Bacteria</taxon>
        <taxon>Pseudomonadati</taxon>
        <taxon>Pseudomonadota</taxon>
        <taxon>Gammaproteobacteria</taxon>
        <taxon>Pasteurellales</taxon>
        <taxon>Pasteurellaceae</taxon>
        <taxon>Chelonobacter</taxon>
    </lineage>
</organism>
<evidence type="ECO:0000256" key="16">
    <source>
        <dbReference type="SAM" id="Phobius"/>
    </source>
</evidence>
<feature type="binding site" description="covalent" evidence="14">
    <location>
        <position position="38"/>
    </location>
    <ligand>
        <name>heme</name>
        <dbReference type="ChEBI" id="CHEBI:30413"/>
        <label>1</label>
    </ligand>
</feature>
<dbReference type="GO" id="GO:0005506">
    <property type="term" value="F:iron ion binding"/>
    <property type="evidence" value="ECO:0007669"/>
    <property type="project" value="UniProtKB-UniRule"/>
</dbReference>
<evidence type="ECO:0000259" key="17">
    <source>
        <dbReference type="Pfam" id="PF03264"/>
    </source>
</evidence>
<dbReference type="Proteomes" id="UP000030380">
    <property type="component" value="Unassembled WGS sequence"/>
</dbReference>
<keyword evidence="19" id="KW-1185">Reference proteome</keyword>
<dbReference type="EMBL" id="JSUM01000020">
    <property type="protein sequence ID" value="KGQ69451.1"/>
    <property type="molecule type" value="Genomic_DNA"/>
</dbReference>
<evidence type="ECO:0000256" key="15">
    <source>
        <dbReference type="PIRSR" id="PIRSR000014-2"/>
    </source>
</evidence>
<evidence type="ECO:0000256" key="13">
    <source>
        <dbReference type="PIRNR" id="PIRNR000014"/>
    </source>
</evidence>
<dbReference type="InterPro" id="IPR038266">
    <property type="entry name" value="NapC/NirT_cytc_sf"/>
</dbReference>
<feature type="binding site" description="covalent" evidence="14">
    <location>
        <position position="127"/>
    </location>
    <ligand>
        <name>heme</name>
        <dbReference type="ChEBI" id="CHEBI:30413"/>
        <label>3</label>
    </ligand>
</feature>
<comment type="caution">
    <text evidence="18">The sequence shown here is derived from an EMBL/GenBank/DDBJ whole genome shotgun (WGS) entry which is preliminary data.</text>
</comment>
<keyword evidence="5 13" id="KW-0997">Cell inner membrane</keyword>
<feature type="binding site" description="covalent" evidence="14">
    <location>
        <position position="319"/>
    </location>
    <ligand>
        <name>heme</name>
        <dbReference type="ChEBI" id="CHEBI:30413"/>
        <label>5</label>
    </ligand>
</feature>